<dbReference type="Gene3D" id="3.40.50.1000">
    <property type="entry name" value="HAD superfamily/HAD-like"/>
    <property type="match status" value="1"/>
</dbReference>
<dbReference type="PANTHER" id="PTHR43434">
    <property type="entry name" value="PHOSPHOGLYCOLATE PHOSPHATASE"/>
    <property type="match status" value="1"/>
</dbReference>
<dbReference type="OrthoDB" id="9776368at2"/>
<dbReference type="PANTHER" id="PTHR43434:SF20">
    <property type="entry name" value="5'-NUCLEOTIDASE"/>
    <property type="match status" value="1"/>
</dbReference>
<dbReference type="SFLD" id="SFLDG01129">
    <property type="entry name" value="C1.5:_HAD__Beta-PGM__Phosphata"/>
    <property type="match status" value="1"/>
</dbReference>
<dbReference type="EMBL" id="CP042344">
    <property type="protein sequence ID" value="QEA12614.1"/>
    <property type="molecule type" value="Genomic_DNA"/>
</dbReference>
<dbReference type="Pfam" id="PF13419">
    <property type="entry name" value="HAD_2"/>
    <property type="match status" value="1"/>
</dbReference>
<sequence>MTQHGARRHIDVNLRDIVFDLDGTLIDSAPSILSSMQAAFDQAGIAPRLPLTGTLIGPPLVQTLRALLPRGTSGQALPVLAENFKRHYDAVGYRQLRVYPGVPEMLQALRHLPLRLHIATNKRILPALRIIEHLRWDNFFCGVHALDSYAPALQDKTALLQRLRHEMGTAPAPPLYVGDRAEDAKAAQASGMPFLWASWGYGGAICLSPSRSLSRPMDMLQALRGPAQTAGSDWPPG</sequence>
<gene>
    <name evidence="1" type="ORF">FOZ74_05970</name>
</gene>
<accession>A0A5B8RVC4</accession>
<evidence type="ECO:0000313" key="1">
    <source>
        <dbReference type="EMBL" id="QEA12614.1"/>
    </source>
</evidence>
<evidence type="ECO:0000313" key="2">
    <source>
        <dbReference type="Proteomes" id="UP000321199"/>
    </source>
</evidence>
<dbReference type="InterPro" id="IPR023198">
    <property type="entry name" value="PGP-like_dom2"/>
</dbReference>
<dbReference type="SUPFAM" id="SSF56784">
    <property type="entry name" value="HAD-like"/>
    <property type="match status" value="1"/>
</dbReference>
<proteinExistence type="predicted"/>
<dbReference type="InterPro" id="IPR036412">
    <property type="entry name" value="HAD-like_sf"/>
</dbReference>
<dbReference type="GO" id="GO:0004713">
    <property type="term" value="F:protein tyrosine kinase activity"/>
    <property type="evidence" value="ECO:0007669"/>
    <property type="project" value="TreeGrafter"/>
</dbReference>
<dbReference type="InterPro" id="IPR050155">
    <property type="entry name" value="HAD-like_hydrolase_sf"/>
</dbReference>
<name>A0A5B8RVC4_9BURK</name>
<dbReference type="GO" id="GO:0016787">
    <property type="term" value="F:hydrolase activity"/>
    <property type="evidence" value="ECO:0007669"/>
    <property type="project" value="UniProtKB-KW"/>
</dbReference>
<dbReference type="AlphaFoldDB" id="A0A5B8RVC4"/>
<dbReference type="GO" id="GO:0005829">
    <property type="term" value="C:cytosol"/>
    <property type="evidence" value="ECO:0007669"/>
    <property type="project" value="TreeGrafter"/>
</dbReference>
<dbReference type="InterPro" id="IPR023214">
    <property type="entry name" value="HAD_sf"/>
</dbReference>
<dbReference type="KEGG" id="cof:FOZ74_05970"/>
<keyword evidence="2" id="KW-1185">Reference proteome</keyword>
<dbReference type="SFLD" id="SFLDS00003">
    <property type="entry name" value="Haloacid_Dehalogenase"/>
    <property type="match status" value="1"/>
</dbReference>
<dbReference type="Gene3D" id="1.10.150.240">
    <property type="entry name" value="Putative phosphatase, domain 2"/>
    <property type="match status" value="1"/>
</dbReference>
<reference evidence="1 2" key="1">
    <citation type="submission" date="2019-07" db="EMBL/GenBank/DDBJ databases">
        <title>Complete genome sequence of Comamonas sp. NLF 7-7 isolated from livestock.</title>
        <authorList>
            <person name="Kim D.H."/>
            <person name="Kim J.G."/>
        </authorList>
    </citation>
    <scope>NUCLEOTIDE SEQUENCE [LARGE SCALE GENOMIC DNA]</scope>
    <source>
        <strain evidence="1 2">NLF 7-7</strain>
    </source>
</reference>
<organism evidence="1 2">
    <name type="scientific">Comamonas flocculans</name>
    <dbReference type="NCBI Taxonomy" id="2597701"/>
    <lineage>
        <taxon>Bacteria</taxon>
        <taxon>Pseudomonadati</taxon>
        <taxon>Pseudomonadota</taxon>
        <taxon>Betaproteobacteria</taxon>
        <taxon>Burkholderiales</taxon>
        <taxon>Comamonadaceae</taxon>
        <taxon>Comamonas</taxon>
    </lineage>
</organism>
<keyword evidence="1" id="KW-0378">Hydrolase</keyword>
<protein>
    <submittedName>
        <fullName evidence="1">HAD family hydrolase</fullName>
    </submittedName>
</protein>
<dbReference type="Proteomes" id="UP000321199">
    <property type="component" value="Chromosome"/>
</dbReference>
<dbReference type="InterPro" id="IPR041492">
    <property type="entry name" value="HAD_2"/>
</dbReference>